<evidence type="ECO:0000256" key="9">
    <source>
        <dbReference type="SAM" id="MobiDB-lite"/>
    </source>
</evidence>
<dbReference type="InterPro" id="IPR015943">
    <property type="entry name" value="WD40/YVTN_repeat-like_dom_sf"/>
</dbReference>
<proteinExistence type="inferred from homology"/>
<name>A0A196SG87_BLAHN</name>
<dbReference type="Proteomes" id="UP000078348">
    <property type="component" value="Unassembled WGS sequence"/>
</dbReference>
<evidence type="ECO:0000256" key="5">
    <source>
        <dbReference type="ARBA" id="ARBA00022884"/>
    </source>
</evidence>
<feature type="compositionally biased region" description="Basic residues" evidence="9">
    <location>
        <begin position="368"/>
        <end position="378"/>
    </location>
</feature>
<dbReference type="OrthoDB" id="4771285at2759"/>
<gene>
    <name evidence="11" type="ORF">AV274_3148</name>
</gene>
<dbReference type="GO" id="GO:0003723">
    <property type="term" value="F:RNA binding"/>
    <property type="evidence" value="ECO:0007669"/>
    <property type="project" value="UniProtKB-KW"/>
</dbReference>
<protein>
    <submittedName>
        <fullName evidence="11">U4/U6 small nuclear ribonucleoprotein Prp31</fullName>
    </submittedName>
</protein>
<evidence type="ECO:0000256" key="1">
    <source>
        <dbReference type="ARBA" id="ARBA00004123"/>
    </source>
</evidence>
<dbReference type="InterPro" id="IPR019175">
    <property type="entry name" value="Prp31_C"/>
</dbReference>
<dbReference type="Gene3D" id="1.10.287.4070">
    <property type="match status" value="1"/>
</dbReference>
<comment type="similarity">
    <text evidence="2">Belongs to the PRP31 family.</text>
</comment>
<feature type="domain" description="Nop" evidence="10">
    <location>
        <begin position="234"/>
        <end position="350"/>
    </location>
</feature>
<dbReference type="InterPro" id="IPR002687">
    <property type="entry name" value="Nop_dom"/>
</dbReference>
<sequence>MSTLADAFLADLDDLEEEENQETQQVTANEQVPTNEVKEEELGENESEDMESENEEEGEAPIDAYIPGKVTHLEKDPQYHTYMENIKKLLETPVTDETTKLKMNIEDDPEYNIVLKTNTILTQISDEIMAIHHAVVEIYKTRFSELESAVPNPLDYLRVVARLKNEMDITTVKLDDILPPNQVMNVTMVGSIADGEPLSPSKLSEVMSLCDEALQLDQDRGLLLRFIQSRMERMAPNISALVGTHIAARIIGQVGGLRALSVMPSCNIMLVGQQKQVMEGMGMSNLRHTGIVFQSDIIQNCPNDLKRKACRVLANKLALAARIDASGVRSNTQGAAYRHDIQEKIAKWQEPSQGMRQRPLPVPGDAPKKKRGGRRMRKLKEQREMSDMRKLMNRRQFGVAAQNYADDAIGLEYGMLEARKGDIRRVVAKKMKMPQKVLKRLGQASSKGAVSGMASSFNLEDANGIELINKAKRTEAVDSKYFSAASGFSIPPKEIEVDEDLVRYSKQSFSVMGKIPSSAEAVLKGHTNVVNNLRYISSLCPHPSNPSIFLSGGAKRGIVCWDMRVNKVVREYVGVFGEIQDMCFLDNGGHSFVSSANIVKRNSTDQGLIAWDCRSGARLSNQIYMEGYNCTCVKMHPTEKVFVAQSSADYIAIFDSTRPFRLNRRKRYQGHSVGGYRIGLSFSKDGRYIASGSSTGDLVFYDYASSSTVASLPVFQKSPCLCAEYHPLLVSTVAISNWEGRIAILK</sequence>
<evidence type="ECO:0000256" key="6">
    <source>
        <dbReference type="ARBA" id="ARBA00023187"/>
    </source>
</evidence>
<accession>A0A196SG87</accession>
<dbReference type="InterPro" id="IPR027105">
    <property type="entry name" value="Prp31"/>
</dbReference>
<dbReference type="Pfam" id="PF09785">
    <property type="entry name" value="Prp31_C"/>
    <property type="match status" value="1"/>
</dbReference>
<keyword evidence="4" id="KW-0747">Spliceosome</keyword>
<evidence type="ECO:0000256" key="2">
    <source>
        <dbReference type="ARBA" id="ARBA00005572"/>
    </source>
</evidence>
<dbReference type="GO" id="GO:0071011">
    <property type="term" value="C:precatalytic spliceosome"/>
    <property type="evidence" value="ECO:0007669"/>
    <property type="project" value="TreeGrafter"/>
</dbReference>
<evidence type="ECO:0000256" key="3">
    <source>
        <dbReference type="ARBA" id="ARBA00022664"/>
    </source>
</evidence>
<dbReference type="STRING" id="478820.A0A196SG87"/>
<evidence type="ECO:0000256" key="4">
    <source>
        <dbReference type="ARBA" id="ARBA00022728"/>
    </source>
</evidence>
<dbReference type="InterPro" id="IPR036070">
    <property type="entry name" value="Nop_dom_sf"/>
</dbReference>
<evidence type="ECO:0000256" key="8">
    <source>
        <dbReference type="ARBA" id="ARBA00023274"/>
    </source>
</evidence>
<keyword evidence="7" id="KW-0539">Nucleus</keyword>
<dbReference type="EMBL" id="LXWW01000168">
    <property type="protein sequence ID" value="OAO15162.1"/>
    <property type="molecule type" value="Genomic_DNA"/>
</dbReference>
<feature type="region of interest" description="Disordered" evidence="9">
    <location>
        <begin position="351"/>
        <end position="383"/>
    </location>
</feature>
<dbReference type="PANTHER" id="PTHR13904:SF0">
    <property type="entry name" value="U4_U6 SMALL NUCLEAR RIBONUCLEOPROTEIN PRP31"/>
    <property type="match status" value="1"/>
</dbReference>
<comment type="caution">
    <text evidence="11">The sequence shown here is derived from an EMBL/GenBank/DDBJ whole genome shotgun (WGS) entry which is preliminary data.</text>
</comment>
<evidence type="ECO:0000313" key="11">
    <source>
        <dbReference type="EMBL" id="OAO15162.1"/>
    </source>
</evidence>
<feature type="region of interest" description="Disordered" evidence="9">
    <location>
        <begin position="1"/>
        <end position="62"/>
    </location>
</feature>
<feature type="compositionally biased region" description="Low complexity" evidence="9">
    <location>
        <begin position="22"/>
        <end position="32"/>
    </location>
</feature>
<reference evidence="11 12" key="1">
    <citation type="submission" date="2016-05" db="EMBL/GenBank/DDBJ databases">
        <title>Nuclear genome of Blastocystis sp. subtype 1 NandII.</title>
        <authorList>
            <person name="Gentekaki E."/>
            <person name="Curtis B."/>
            <person name="Stairs C."/>
            <person name="Eme L."/>
            <person name="Herman E."/>
            <person name="Klimes V."/>
            <person name="Arias M.C."/>
            <person name="Elias M."/>
            <person name="Hilliou F."/>
            <person name="Klute M."/>
            <person name="Malik S.-B."/>
            <person name="Pightling A."/>
            <person name="Rachubinski R."/>
            <person name="Salas D."/>
            <person name="Schlacht A."/>
            <person name="Suga H."/>
            <person name="Archibald J."/>
            <person name="Ball S.G."/>
            <person name="Clark G."/>
            <person name="Dacks J."/>
            <person name="Van Der Giezen M."/>
            <person name="Tsaousis A."/>
            <person name="Roger A."/>
        </authorList>
    </citation>
    <scope>NUCLEOTIDE SEQUENCE [LARGE SCALE GENOMIC DNA]</scope>
    <source>
        <strain evidence="12">ATCC 50177 / NandII</strain>
    </source>
</reference>
<organism evidence="11 12">
    <name type="scientific">Blastocystis sp. subtype 1 (strain ATCC 50177 / NandII)</name>
    <dbReference type="NCBI Taxonomy" id="478820"/>
    <lineage>
        <taxon>Eukaryota</taxon>
        <taxon>Sar</taxon>
        <taxon>Stramenopiles</taxon>
        <taxon>Bigyra</taxon>
        <taxon>Opalozoa</taxon>
        <taxon>Opalinata</taxon>
        <taxon>Blastocystidae</taxon>
        <taxon>Blastocystis</taxon>
    </lineage>
</organism>
<dbReference type="InterPro" id="IPR012976">
    <property type="entry name" value="NOSIC"/>
</dbReference>
<keyword evidence="3" id="KW-0507">mRNA processing</keyword>
<dbReference type="SUPFAM" id="SSF50978">
    <property type="entry name" value="WD40 repeat-like"/>
    <property type="match status" value="1"/>
</dbReference>
<evidence type="ECO:0000256" key="7">
    <source>
        <dbReference type="ARBA" id="ARBA00023242"/>
    </source>
</evidence>
<feature type="compositionally biased region" description="Acidic residues" evidence="9">
    <location>
        <begin position="11"/>
        <end position="21"/>
    </location>
</feature>
<dbReference type="InterPro" id="IPR036322">
    <property type="entry name" value="WD40_repeat_dom_sf"/>
</dbReference>
<dbReference type="SMART" id="SM00931">
    <property type="entry name" value="NOSIC"/>
    <property type="match status" value="1"/>
</dbReference>
<dbReference type="GO" id="GO:0046540">
    <property type="term" value="C:U4/U6 x U5 tri-snRNP complex"/>
    <property type="evidence" value="ECO:0007669"/>
    <property type="project" value="InterPro"/>
</dbReference>
<dbReference type="FunFam" id="1.10.246.90:FF:000002">
    <property type="entry name" value="U4/U6 small nuclear ribonucleoprotein Prp31"/>
    <property type="match status" value="1"/>
</dbReference>
<dbReference type="InterPro" id="IPR042239">
    <property type="entry name" value="Nop_C"/>
</dbReference>
<dbReference type="InterPro" id="IPR001680">
    <property type="entry name" value="WD40_rpt"/>
</dbReference>
<dbReference type="Pfam" id="PF01798">
    <property type="entry name" value="Nop"/>
    <property type="match status" value="1"/>
</dbReference>
<keyword evidence="8 11" id="KW-0687">Ribonucleoprotein</keyword>
<dbReference type="GO" id="GO:0000244">
    <property type="term" value="P:spliceosomal tri-snRNP complex assembly"/>
    <property type="evidence" value="ECO:0007669"/>
    <property type="project" value="InterPro"/>
</dbReference>
<keyword evidence="5" id="KW-0694">RNA-binding</keyword>
<evidence type="ECO:0000313" key="12">
    <source>
        <dbReference type="Proteomes" id="UP000078348"/>
    </source>
</evidence>
<feature type="compositionally biased region" description="Acidic residues" evidence="9">
    <location>
        <begin position="38"/>
        <end position="60"/>
    </location>
</feature>
<feature type="compositionally biased region" description="Low complexity" evidence="9">
    <location>
        <begin position="1"/>
        <end position="10"/>
    </location>
</feature>
<evidence type="ECO:0000259" key="10">
    <source>
        <dbReference type="PROSITE" id="PS51358"/>
    </source>
</evidence>
<dbReference type="PROSITE" id="PS51358">
    <property type="entry name" value="NOP"/>
    <property type="match status" value="1"/>
</dbReference>
<dbReference type="PANTHER" id="PTHR13904">
    <property type="entry name" value="PRE-MRNA SPLICING FACTOR PRP31"/>
    <property type="match status" value="1"/>
</dbReference>
<dbReference type="Pfam" id="PF00400">
    <property type="entry name" value="WD40"/>
    <property type="match status" value="1"/>
</dbReference>
<dbReference type="SMART" id="SM00320">
    <property type="entry name" value="WD40"/>
    <property type="match status" value="3"/>
</dbReference>
<comment type="subcellular location">
    <subcellularLocation>
        <location evidence="1">Nucleus</location>
    </subcellularLocation>
</comment>
<dbReference type="Gene3D" id="2.130.10.10">
    <property type="entry name" value="YVTN repeat-like/Quinoprotein amine dehydrogenase"/>
    <property type="match status" value="1"/>
</dbReference>
<dbReference type="AlphaFoldDB" id="A0A196SG87"/>
<keyword evidence="6" id="KW-0508">mRNA splicing</keyword>
<dbReference type="SUPFAM" id="SSF89124">
    <property type="entry name" value="Nop domain"/>
    <property type="match status" value="1"/>
</dbReference>
<dbReference type="GO" id="GO:0005687">
    <property type="term" value="C:U4 snRNP"/>
    <property type="evidence" value="ECO:0007669"/>
    <property type="project" value="TreeGrafter"/>
</dbReference>
<dbReference type="Gene3D" id="1.10.246.90">
    <property type="entry name" value="Nop domain"/>
    <property type="match status" value="1"/>
</dbReference>
<keyword evidence="12" id="KW-1185">Reference proteome</keyword>